<dbReference type="HOGENOM" id="CLU_026180_1_0_1"/>
<dbReference type="OrthoDB" id="186626at2759"/>
<keyword evidence="1" id="KW-0547">Nucleotide-binding</keyword>
<dbReference type="PROSITE" id="PS50975">
    <property type="entry name" value="ATP_GRASP"/>
    <property type="match status" value="1"/>
</dbReference>
<dbReference type="VEuPathDB" id="FungiDB:ACLA_055830"/>
<protein>
    <recommendedName>
        <fullName evidence="3">ATP-grasp domain-containing protein</fullName>
    </recommendedName>
</protein>
<dbReference type="AlphaFoldDB" id="A1C9L1"/>
<dbReference type="GO" id="GO:0005524">
    <property type="term" value="F:ATP binding"/>
    <property type="evidence" value="ECO:0007669"/>
    <property type="project" value="UniProtKB-UniRule"/>
</dbReference>
<dbReference type="InterPro" id="IPR011761">
    <property type="entry name" value="ATP-grasp"/>
</dbReference>
<keyword evidence="1" id="KW-0067">ATP-binding</keyword>
<name>A1C9L1_ASPCL</name>
<evidence type="ECO:0000256" key="2">
    <source>
        <dbReference type="SAM" id="Phobius"/>
    </source>
</evidence>
<organism evidence="4 5">
    <name type="scientific">Aspergillus clavatus (strain ATCC 1007 / CBS 513.65 / DSM 816 / NCTC 3887 / NRRL 1 / QM 1276 / 107)</name>
    <dbReference type="NCBI Taxonomy" id="344612"/>
    <lineage>
        <taxon>Eukaryota</taxon>
        <taxon>Fungi</taxon>
        <taxon>Dikarya</taxon>
        <taxon>Ascomycota</taxon>
        <taxon>Pezizomycotina</taxon>
        <taxon>Eurotiomycetes</taxon>
        <taxon>Eurotiomycetidae</taxon>
        <taxon>Eurotiales</taxon>
        <taxon>Aspergillaceae</taxon>
        <taxon>Aspergillus</taxon>
        <taxon>Aspergillus subgen. Fumigati</taxon>
    </lineage>
</organism>
<keyword evidence="2" id="KW-0812">Transmembrane</keyword>
<dbReference type="GO" id="GO:0046872">
    <property type="term" value="F:metal ion binding"/>
    <property type="evidence" value="ECO:0007669"/>
    <property type="project" value="InterPro"/>
</dbReference>
<feature type="transmembrane region" description="Helical" evidence="2">
    <location>
        <begin position="18"/>
        <end position="41"/>
    </location>
</feature>
<dbReference type="eggNOG" id="ENOG502RZZG">
    <property type="taxonomic scope" value="Eukaryota"/>
</dbReference>
<sequence length="495" mass="55198">MTASSPPLFFYEHVPKNILLIILSVLCLPISAIITLVSLLLSYITEDGMSQSVSPSDVSRKTILVTGISMTKGLTIARLLAKHTSHRIIAADTEPIYFTSPGRYSRSIAEFYRLDSPDAKSVQPYSDSLLSVIREESVDLWISCSSVVGALEDGEVMRSAQTERGEGFRAVQFDSEAVEKLHEKDAFMEYIESLGLLVPESHRCTSVAEVESILATDQNEKGQEDDKRFILKPVGIDDKARSQVMTLLPLSTGANATSSYLGTLNITASNPYILQQFINGPEYCTHALVVRGKVRAFVSCPSSDLLMHYEALPANSALNVKMLAFTKRVAEDGGPGFSGHLSFDFLVEGEGKDARLYPIECNPRAHTAVVLFQDIPEMADAYLSCFDSEPWRKPIVVPRKSAKSYYWIGHDIVTLLLIPLLTWGCGEGGVDEVTGGIRAFWNHLMHWRDGTYVAWDPVPFFILYHVYWPSRFVECILRGRRWSRINVSTTKMFEC</sequence>
<evidence type="ECO:0000256" key="1">
    <source>
        <dbReference type="PROSITE-ProRule" id="PRU00409"/>
    </source>
</evidence>
<dbReference type="Gene3D" id="3.40.50.20">
    <property type="match status" value="1"/>
</dbReference>
<accession>A1C9L1</accession>
<gene>
    <name evidence="4" type="ORF">ACLA_055830</name>
</gene>
<keyword evidence="2" id="KW-1133">Transmembrane helix</keyword>
<dbReference type="GeneID" id="4707147"/>
<evidence type="ECO:0000313" key="5">
    <source>
        <dbReference type="Proteomes" id="UP000006701"/>
    </source>
</evidence>
<feature type="domain" description="ATP-grasp" evidence="3">
    <location>
        <begin position="188"/>
        <end position="387"/>
    </location>
</feature>
<evidence type="ECO:0000259" key="3">
    <source>
        <dbReference type="PROSITE" id="PS50975"/>
    </source>
</evidence>
<keyword evidence="2" id="KW-0472">Membrane</keyword>
<dbReference type="KEGG" id="act:ACLA_055830"/>
<dbReference type="EMBL" id="DS027048">
    <property type="protein sequence ID" value="EAW13535.1"/>
    <property type="molecule type" value="Genomic_DNA"/>
</dbReference>
<evidence type="ECO:0000313" key="4">
    <source>
        <dbReference type="EMBL" id="EAW13535.1"/>
    </source>
</evidence>
<dbReference type="STRING" id="344612.A1C9L1"/>
<dbReference type="Gene3D" id="3.30.470.20">
    <property type="entry name" value="ATP-grasp fold, B domain"/>
    <property type="match status" value="1"/>
</dbReference>
<dbReference type="RefSeq" id="XP_001274961.1">
    <property type="nucleotide sequence ID" value="XM_001274960.1"/>
</dbReference>
<proteinExistence type="predicted"/>
<dbReference type="SUPFAM" id="SSF56059">
    <property type="entry name" value="Glutathione synthetase ATP-binding domain-like"/>
    <property type="match status" value="1"/>
</dbReference>
<dbReference type="OMA" id="CNPRTHS"/>
<reference evidence="4 5" key="1">
    <citation type="journal article" date="2008" name="PLoS Genet.">
        <title>Genomic islands in the pathogenic filamentous fungus Aspergillus fumigatus.</title>
        <authorList>
            <person name="Fedorova N.D."/>
            <person name="Khaldi N."/>
            <person name="Joardar V.S."/>
            <person name="Maiti R."/>
            <person name="Amedeo P."/>
            <person name="Anderson M.J."/>
            <person name="Crabtree J."/>
            <person name="Silva J.C."/>
            <person name="Badger J.H."/>
            <person name="Albarraq A."/>
            <person name="Angiuoli S."/>
            <person name="Bussey H."/>
            <person name="Bowyer P."/>
            <person name="Cotty P.J."/>
            <person name="Dyer P.S."/>
            <person name="Egan A."/>
            <person name="Galens K."/>
            <person name="Fraser-Liggett C.M."/>
            <person name="Haas B.J."/>
            <person name="Inman J.M."/>
            <person name="Kent R."/>
            <person name="Lemieux S."/>
            <person name="Malavazi I."/>
            <person name="Orvis J."/>
            <person name="Roemer T."/>
            <person name="Ronning C.M."/>
            <person name="Sundaram J.P."/>
            <person name="Sutton G."/>
            <person name="Turner G."/>
            <person name="Venter J.C."/>
            <person name="White O.R."/>
            <person name="Whitty B.R."/>
            <person name="Youngman P."/>
            <person name="Wolfe K.H."/>
            <person name="Goldman G.H."/>
            <person name="Wortman J.R."/>
            <person name="Jiang B."/>
            <person name="Denning D.W."/>
            <person name="Nierman W.C."/>
        </authorList>
    </citation>
    <scope>NUCLEOTIDE SEQUENCE [LARGE SCALE GENOMIC DNA]</scope>
    <source>
        <strain evidence="5">ATCC 1007 / CBS 513.65 / DSM 816 / NCTC 3887 / NRRL 1</strain>
    </source>
</reference>
<keyword evidence="5" id="KW-1185">Reference proteome</keyword>
<dbReference type="Proteomes" id="UP000006701">
    <property type="component" value="Unassembled WGS sequence"/>
</dbReference>